<dbReference type="InterPro" id="IPR013087">
    <property type="entry name" value="Znf_C2H2_type"/>
</dbReference>
<evidence type="ECO:0000313" key="6">
    <source>
        <dbReference type="Proteomes" id="UP000008549"/>
    </source>
</evidence>
<feature type="domain" description="C2H2-type" evidence="4">
    <location>
        <begin position="88"/>
        <end position="111"/>
    </location>
</feature>
<name>A8WPR6_CAEBR</name>
<evidence type="ECO:0000256" key="3">
    <source>
        <dbReference type="SAM" id="Phobius"/>
    </source>
</evidence>
<dbReference type="PANTHER" id="PTHR45907:SF24">
    <property type="entry name" value="SERPENTINE RECEPTOR, CLASS J-RELATED"/>
    <property type="match status" value="1"/>
</dbReference>
<evidence type="ECO:0000313" key="5">
    <source>
        <dbReference type="EMBL" id="CAP22473.1"/>
    </source>
</evidence>
<feature type="compositionally biased region" description="Low complexity" evidence="2">
    <location>
        <begin position="119"/>
        <end position="135"/>
    </location>
</feature>
<dbReference type="GeneID" id="8577941"/>
<keyword evidence="1" id="KW-0863">Zinc-finger</keyword>
<dbReference type="Proteomes" id="UP000008549">
    <property type="component" value="Unassembled WGS sequence"/>
</dbReference>
<keyword evidence="3" id="KW-1133">Transmembrane helix</keyword>
<dbReference type="RefSeq" id="XP_002635947.1">
    <property type="nucleotide sequence ID" value="XM_002635901.1"/>
</dbReference>
<proteinExistence type="predicted"/>
<reference evidence="5 6" key="2">
    <citation type="journal article" date="2011" name="PLoS Genet.">
        <title>Caenorhabditis briggsae recombinant inbred line genotypes reveal inter-strain incompatibility and the evolution of recombination.</title>
        <authorList>
            <person name="Ross J.A."/>
            <person name="Koboldt D.C."/>
            <person name="Staisch J.E."/>
            <person name="Chamberlin H.M."/>
            <person name="Gupta B.P."/>
            <person name="Miller R.D."/>
            <person name="Baird S.E."/>
            <person name="Haag E.S."/>
        </authorList>
    </citation>
    <scope>NUCLEOTIDE SEQUENCE [LARGE SCALE GENOMIC DNA]</scope>
    <source>
        <strain evidence="5 6">AF16</strain>
    </source>
</reference>
<dbReference type="Gene3D" id="3.30.160.60">
    <property type="entry name" value="Classic Zinc Finger"/>
    <property type="match status" value="1"/>
</dbReference>
<keyword evidence="1" id="KW-0479">Metal-binding</keyword>
<accession>A8WPR6</accession>
<keyword evidence="3" id="KW-0812">Transmembrane</keyword>
<keyword evidence="6" id="KW-1185">Reference proteome</keyword>
<dbReference type="SUPFAM" id="SSF57667">
    <property type="entry name" value="beta-beta-alpha zinc fingers"/>
    <property type="match status" value="1"/>
</dbReference>
<keyword evidence="1" id="KW-0862">Zinc</keyword>
<dbReference type="HOGENOM" id="CLU_1300666_0_0_1"/>
<dbReference type="PROSITE" id="PS00028">
    <property type="entry name" value="ZINC_FINGER_C2H2_1"/>
    <property type="match status" value="1"/>
</dbReference>
<dbReference type="AlphaFoldDB" id="A8WPR6"/>
<organism evidence="5 6">
    <name type="scientific">Caenorhabditis briggsae</name>
    <dbReference type="NCBI Taxonomy" id="6238"/>
    <lineage>
        <taxon>Eukaryota</taxon>
        <taxon>Metazoa</taxon>
        <taxon>Ecdysozoa</taxon>
        <taxon>Nematoda</taxon>
        <taxon>Chromadorea</taxon>
        <taxon>Rhabditida</taxon>
        <taxon>Rhabditina</taxon>
        <taxon>Rhabditomorpha</taxon>
        <taxon>Rhabditoidea</taxon>
        <taxon>Rhabditidae</taxon>
        <taxon>Peloderinae</taxon>
        <taxon>Caenorhabditis</taxon>
    </lineage>
</organism>
<evidence type="ECO:0000259" key="4">
    <source>
        <dbReference type="PROSITE" id="PS50157"/>
    </source>
</evidence>
<dbReference type="KEGG" id="cbr:CBG_01173"/>
<dbReference type="InParanoid" id="A8WPR6"/>
<dbReference type="CTD" id="8577941"/>
<dbReference type="InterPro" id="IPR019423">
    <property type="entry name" value="7TM_GPCR_serpentine_rcpt_Srj"/>
</dbReference>
<feature type="region of interest" description="Disordered" evidence="2">
    <location>
        <begin position="108"/>
        <end position="143"/>
    </location>
</feature>
<feature type="transmembrane region" description="Helical" evidence="3">
    <location>
        <begin position="37"/>
        <end position="58"/>
    </location>
</feature>
<dbReference type="Pfam" id="PF10319">
    <property type="entry name" value="7TM_GPCR_Srj"/>
    <property type="match status" value="1"/>
</dbReference>
<reference evidence="5 6" key="1">
    <citation type="journal article" date="2003" name="PLoS Biol.">
        <title>The genome sequence of Caenorhabditis briggsae: a platform for comparative genomics.</title>
        <authorList>
            <person name="Stein L.D."/>
            <person name="Bao Z."/>
            <person name="Blasiar D."/>
            <person name="Blumenthal T."/>
            <person name="Brent M.R."/>
            <person name="Chen N."/>
            <person name="Chinwalla A."/>
            <person name="Clarke L."/>
            <person name="Clee C."/>
            <person name="Coghlan A."/>
            <person name="Coulson A."/>
            <person name="D'Eustachio P."/>
            <person name="Fitch D.H."/>
            <person name="Fulton L.A."/>
            <person name="Fulton R.E."/>
            <person name="Griffiths-Jones S."/>
            <person name="Harris T.W."/>
            <person name="Hillier L.W."/>
            <person name="Kamath R."/>
            <person name="Kuwabara P.E."/>
            <person name="Mardis E.R."/>
            <person name="Marra M.A."/>
            <person name="Miner T.L."/>
            <person name="Minx P."/>
            <person name="Mullikin J.C."/>
            <person name="Plumb R.W."/>
            <person name="Rogers J."/>
            <person name="Schein J.E."/>
            <person name="Sohrmann M."/>
            <person name="Spieth J."/>
            <person name="Stajich J.E."/>
            <person name="Wei C."/>
            <person name="Willey D."/>
            <person name="Wilson R.K."/>
            <person name="Durbin R."/>
            <person name="Waterston R.H."/>
        </authorList>
    </citation>
    <scope>NUCLEOTIDE SEQUENCE [LARGE SCALE GENOMIC DNA]</scope>
    <source>
        <strain evidence="5 6">AF16</strain>
    </source>
</reference>
<protein>
    <submittedName>
        <fullName evidence="5">Protein CBG01173</fullName>
    </submittedName>
</protein>
<dbReference type="GO" id="GO:0008270">
    <property type="term" value="F:zinc ion binding"/>
    <property type="evidence" value="ECO:0007669"/>
    <property type="project" value="UniProtKB-KW"/>
</dbReference>
<keyword evidence="3" id="KW-0472">Membrane</keyword>
<dbReference type="EMBL" id="HE601256">
    <property type="protein sequence ID" value="CAP22473.1"/>
    <property type="molecule type" value="Genomic_DNA"/>
</dbReference>
<evidence type="ECO:0000256" key="1">
    <source>
        <dbReference type="PROSITE-ProRule" id="PRU00042"/>
    </source>
</evidence>
<dbReference type="PROSITE" id="PS50157">
    <property type="entry name" value="ZINC_FINGER_C2H2_2"/>
    <property type="match status" value="1"/>
</dbReference>
<dbReference type="PANTHER" id="PTHR45907">
    <property type="entry name" value="SERPENTINE RECEPTOR, CLASS J"/>
    <property type="match status" value="1"/>
</dbReference>
<evidence type="ECO:0000256" key="2">
    <source>
        <dbReference type="SAM" id="MobiDB-lite"/>
    </source>
</evidence>
<gene>
    <name evidence="5" type="ORF">CBG01173</name>
    <name evidence="5" type="ORF">CBG_01173</name>
</gene>
<sequence length="212" mass="23656">MATAKKTHQIIVKLRKTTRTRMSQKTSQFQVELLRALAVQTIIPICISFLPAVLCWYTPMLGIQLGRMVSSSISVVKVLKHPHLIGSFPCEMCAKVFKHSASMHRHKREVHKAGTIRNSVSASSSSSASAVSSRSPTPPSNLVVNGKEHVFERLAVKQTSQQMLNDTVDVILSSGRYSDEQLVLPETWQNIVNEAREIVMKNKVDKKSSFEK</sequence>
<dbReference type="InterPro" id="IPR036236">
    <property type="entry name" value="Znf_C2H2_sf"/>
</dbReference>